<proteinExistence type="inferred from homology"/>
<dbReference type="EC" id="3.1.4.46" evidence="2"/>
<feature type="region of interest" description="Disordered" evidence="7">
    <location>
        <begin position="1"/>
        <end position="34"/>
    </location>
</feature>
<evidence type="ECO:0000256" key="3">
    <source>
        <dbReference type="ARBA" id="ARBA00022729"/>
    </source>
</evidence>
<keyword evidence="3" id="KW-0732">Signal</keyword>
<evidence type="ECO:0000259" key="8">
    <source>
        <dbReference type="PROSITE" id="PS51704"/>
    </source>
</evidence>
<comment type="catalytic activity">
    <reaction evidence="6">
        <text>a sn-glycero-3-phosphodiester + H2O = an alcohol + sn-glycerol 3-phosphate + H(+)</text>
        <dbReference type="Rhea" id="RHEA:12969"/>
        <dbReference type="ChEBI" id="CHEBI:15377"/>
        <dbReference type="ChEBI" id="CHEBI:15378"/>
        <dbReference type="ChEBI" id="CHEBI:30879"/>
        <dbReference type="ChEBI" id="CHEBI:57597"/>
        <dbReference type="ChEBI" id="CHEBI:83408"/>
        <dbReference type="EC" id="3.1.4.46"/>
    </reaction>
</comment>
<evidence type="ECO:0000256" key="7">
    <source>
        <dbReference type="SAM" id="MobiDB-lite"/>
    </source>
</evidence>
<sequence>MIVPGATADQASGSPTATELSINPDGMDATGGGAATPLLEHFQLADALLPQQHQQQQIGALPRPFGIAHRGASAELPEHTREAYELAVVEGADFIECDVVLTADLVPLCRHEPNLLGSTDAADKFPDRLRSYTIDGKNVTGIFSVDLTAAEVATLRAMQPWPFRNQSYNGQFRVATLADYLHVARSANRSVGIYPETKHPGWTNAREAVRSANTSLEAILLDALAAAGWDMTAPLGSEAWRARPLFLQSFEVTSLRAMAARTRAPMVLLLGDWEGWTAPDSALTLAQLTEEASLAAIATWAAAVGPVKGTLVRWEPSQPQAAQPGSRAGGSAGSGAGGGDGGAGGRYVSSGLVERFHAHGLQVHTYTLRPESRFFLPHLAEHCRLQPPNLHVGAEYELLGRQVVRVDGLFADHMPSFLDWREHPQQQHQQAVRDSPLRRL</sequence>
<evidence type="ECO:0000256" key="5">
    <source>
        <dbReference type="ARBA" id="ARBA00022801"/>
    </source>
</evidence>
<evidence type="ECO:0000256" key="4">
    <source>
        <dbReference type="ARBA" id="ARBA00022798"/>
    </source>
</evidence>
<dbReference type="PANTHER" id="PTHR43620">
    <property type="entry name" value="GLYCEROPHOSPHORYL DIESTER PHOSPHODIESTERASE"/>
    <property type="match status" value="1"/>
</dbReference>
<dbReference type="SUPFAM" id="SSF51695">
    <property type="entry name" value="PLC-like phosphodiesterases"/>
    <property type="match status" value="1"/>
</dbReference>
<dbReference type="GO" id="GO:0006629">
    <property type="term" value="P:lipid metabolic process"/>
    <property type="evidence" value="ECO:0007669"/>
    <property type="project" value="InterPro"/>
</dbReference>
<feature type="domain" description="GP-PDE" evidence="8">
    <location>
        <begin position="64"/>
        <end position="348"/>
    </location>
</feature>
<feature type="compositionally biased region" description="Low complexity" evidence="7">
    <location>
        <begin position="316"/>
        <end position="326"/>
    </location>
</feature>
<name>A0A150H3X1_GONPE</name>
<evidence type="ECO:0000313" key="9">
    <source>
        <dbReference type="EMBL" id="KXZ56753.1"/>
    </source>
</evidence>
<accession>A0A150H3X1</accession>
<dbReference type="GO" id="GO:0008889">
    <property type="term" value="F:glycerophosphodiester phosphodiesterase activity"/>
    <property type="evidence" value="ECO:0007669"/>
    <property type="project" value="UniProtKB-EC"/>
</dbReference>
<evidence type="ECO:0000256" key="1">
    <source>
        <dbReference type="ARBA" id="ARBA00007277"/>
    </source>
</evidence>
<dbReference type="InterPro" id="IPR017946">
    <property type="entry name" value="PLC-like_Pdiesterase_TIM-brl"/>
</dbReference>
<dbReference type="Pfam" id="PF03009">
    <property type="entry name" value="GDPD"/>
    <property type="match status" value="1"/>
</dbReference>
<keyword evidence="4" id="KW-0319">Glycerol metabolism</keyword>
<dbReference type="PANTHER" id="PTHR43620:SF7">
    <property type="entry name" value="GLYCEROPHOSPHODIESTER PHOSPHODIESTERASE GDPD5-RELATED"/>
    <property type="match status" value="1"/>
</dbReference>
<evidence type="ECO:0000313" key="10">
    <source>
        <dbReference type="Proteomes" id="UP000075714"/>
    </source>
</evidence>
<dbReference type="AlphaFoldDB" id="A0A150H3X1"/>
<evidence type="ECO:0000256" key="2">
    <source>
        <dbReference type="ARBA" id="ARBA00012247"/>
    </source>
</evidence>
<feature type="region of interest" description="Disordered" evidence="7">
    <location>
        <begin position="421"/>
        <end position="440"/>
    </location>
</feature>
<gene>
    <name evidence="9" type="ORF">GPECTOR_1g679</name>
</gene>
<evidence type="ECO:0000256" key="6">
    <source>
        <dbReference type="ARBA" id="ARBA00047512"/>
    </source>
</evidence>
<dbReference type="OrthoDB" id="1058301at2759"/>
<organism evidence="9 10">
    <name type="scientific">Gonium pectorale</name>
    <name type="common">Green alga</name>
    <dbReference type="NCBI Taxonomy" id="33097"/>
    <lineage>
        <taxon>Eukaryota</taxon>
        <taxon>Viridiplantae</taxon>
        <taxon>Chlorophyta</taxon>
        <taxon>core chlorophytes</taxon>
        <taxon>Chlorophyceae</taxon>
        <taxon>CS clade</taxon>
        <taxon>Chlamydomonadales</taxon>
        <taxon>Volvocaceae</taxon>
        <taxon>Gonium</taxon>
    </lineage>
</organism>
<dbReference type="STRING" id="33097.A0A150H3X1"/>
<dbReference type="EMBL" id="LSYV01000002">
    <property type="protein sequence ID" value="KXZ56753.1"/>
    <property type="molecule type" value="Genomic_DNA"/>
</dbReference>
<keyword evidence="10" id="KW-1185">Reference proteome</keyword>
<feature type="compositionally biased region" description="Polar residues" evidence="7">
    <location>
        <begin position="9"/>
        <end position="21"/>
    </location>
</feature>
<comment type="similarity">
    <text evidence="1">Belongs to the glycerophosphoryl diester phosphodiesterase family.</text>
</comment>
<dbReference type="InterPro" id="IPR030395">
    <property type="entry name" value="GP_PDE_dom"/>
</dbReference>
<dbReference type="PROSITE" id="PS51704">
    <property type="entry name" value="GP_PDE"/>
    <property type="match status" value="1"/>
</dbReference>
<comment type="caution">
    <text evidence="9">The sequence shown here is derived from an EMBL/GenBank/DDBJ whole genome shotgun (WGS) entry which is preliminary data.</text>
</comment>
<feature type="compositionally biased region" description="Gly residues" evidence="7">
    <location>
        <begin position="327"/>
        <end position="343"/>
    </location>
</feature>
<dbReference type="GO" id="GO:0006071">
    <property type="term" value="P:glycerol metabolic process"/>
    <property type="evidence" value="ECO:0007669"/>
    <property type="project" value="UniProtKB-KW"/>
</dbReference>
<protein>
    <recommendedName>
        <fullName evidence="2">glycerophosphodiester phosphodiesterase</fullName>
        <ecNumber evidence="2">3.1.4.46</ecNumber>
    </recommendedName>
</protein>
<dbReference type="Proteomes" id="UP000075714">
    <property type="component" value="Unassembled WGS sequence"/>
</dbReference>
<feature type="region of interest" description="Disordered" evidence="7">
    <location>
        <begin position="315"/>
        <end position="343"/>
    </location>
</feature>
<reference evidence="10" key="1">
    <citation type="journal article" date="2016" name="Nat. Commun.">
        <title>The Gonium pectorale genome demonstrates co-option of cell cycle regulation during the evolution of multicellularity.</title>
        <authorList>
            <person name="Hanschen E.R."/>
            <person name="Marriage T.N."/>
            <person name="Ferris P.J."/>
            <person name="Hamaji T."/>
            <person name="Toyoda A."/>
            <person name="Fujiyama A."/>
            <person name="Neme R."/>
            <person name="Noguchi H."/>
            <person name="Minakuchi Y."/>
            <person name="Suzuki M."/>
            <person name="Kawai-Toyooka H."/>
            <person name="Smith D.R."/>
            <person name="Sparks H."/>
            <person name="Anderson J."/>
            <person name="Bakaric R."/>
            <person name="Luria V."/>
            <person name="Karger A."/>
            <person name="Kirschner M.W."/>
            <person name="Durand P.M."/>
            <person name="Michod R.E."/>
            <person name="Nozaki H."/>
            <person name="Olson B.J."/>
        </authorList>
    </citation>
    <scope>NUCLEOTIDE SEQUENCE [LARGE SCALE GENOMIC DNA]</scope>
    <source>
        <strain evidence="10">NIES-2863</strain>
    </source>
</reference>
<dbReference type="Gene3D" id="3.20.20.190">
    <property type="entry name" value="Phosphatidylinositol (PI) phosphodiesterase"/>
    <property type="match status" value="1"/>
</dbReference>
<keyword evidence="5" id="KW-0378">Hydrolase</keyword>